<evidence type="ECO:0000259" key="15">
    <source>
        <dbReference type="PROSITE" id="PS51918"/>
    </source>
</evidence>
<dbReference type="AlphaFoldDB" id="S7UTM7"/>
<dbReference type="InterPro" id="IPR006638">
    <property type="entry name" value="Elp3/MiaA/NifB-like_rSAM"/>
</dbReference>
<protein>
    <recommendedName>
        <fullName evidence="5">FeMo cofactor biosynthesis protein NifB</fullName>
    </recommendedName>
    <alternativeName>
        <fullName evidence="14">Nitrogenase cofactor maturase NifB</fullName>
    </alternativeName>
    <alternativeName>
        <fullName evidence="13">Radical SAM assemblase NifB</fullName>
    </alternativeName>
</protein>
<evidence type="ECO:0000256" key="13">
    <source>
        <dbReference type="ARBA" id="ARBA00030926"/>
    </source>
</evidence>
<dbReference type="CDD" id="cd01335">
    <property type="entry name" value="Radical_SAM"/>
    <property type="match status" value="1"/>
</dbReference>
<keyword evidence="10" id="KW-0411">Iron-sulfur</keyword>
<evidence type="ECO:0000256" key="8">
    <source>
        <dbReference type="ARBA" id="ARBA00022723"/>
    </source>
</evidence>
<evidence type="ECO:0000313" key="17">
    <source>
        <dbReference type="Proteomes" id="UP000014975"/>
    </source>
</evidence>
<keyword evidence="9" id="KW-0408">Iron</keyword>
<dbReference type="Pfam" id="PF04055">
    <property type="entry name" value="Radical_SAM"/>
    <property type="match status" value="1"/>
</dbReference>
<dbReference type="SFLD" id="SFLDG01067">
    <property type="entry name" value="SPASM/twitch_domain_containing"/>
    <property type="match status" value="1"/>
</dbReference>
<dbReference type="PROSITE" id="PS51918">
    <property type="entry name" value="RADICAL_SAM"/>
    <property type="match status" value="1"/>
</dbReference>
<evidence type="ECO:0000256" key="10">
    <source>
        <dbReference type="ARBA" id="ARBA00023014"/>
    </source>
</evidence>
<keyword evidence="6" id="KW-0004">4Fe-4S</keyword>
<evidence type="ECO:0000256" key="2">
    <source>
        <dbReference type="ARBA" id="ARBA00003522"/>
    </source>
</evidence>
<dbReference type="SFLD" id="SFLDG01068">
    <property type="entry name" value="FeMo_cofactor_biosynthesis_pro"/>
    <property type="match status" value="1"/>
</dbReference>
<dbReference type="InterPro" id="IPR003731">
    <property type="entry name" value="Di-Nase_FeMo-co_biosynth"/>
</dbReference>
<gene>
    <name evidence="16" type="ORF">dsat_2024</name>
</gene>
<evidence type="ECO:0000256" key="11">
    <source>
        <dbReference type="ARBA" id="ARBA00023231"/>
    </source>
</evidence>
<dbReference type="Gene3D" id="3.30.420.130">
    <property type="entry name" value="Dinitrogenase iron-molybdenum cofactor biosynthesis domain"/>
    <property type="match status" value="1"/>
</dbReference>
<keyword evidence="7" id="KW-0949">S-adenosyl-L-methionine</keyword>
<evidence type="ECO:0000256" key="14">
    <source>
        <dbReference type="ARBA" id="ARBA00032102"/>
    </source>
</evidence>
<evidence type="ECO:0000256" key="1">
    <source>
        <dbReference type="ARBA" id="ARBA00001966"/>
    </source>
</evidence>
<evidence type="ECO:0000256" key="6">
    <source>
        <dbReference type="ARBA" id="ARBA00022485"/>
    </source>
</evidence>
<reference evidence="16 17" key="1">
    <citation type="journal article" date="2013" name="Genome Announc.">
        <title>Draft genome sequences for three mercury-methylating, sulfate-reducing bacteria.</title>
        <authorList>
            <person name="Brown S.D."/>
            <person name="Hurt R.A.Jr."/>
            <person name="Gilmour C.C."/>
            <person name="Elias D.A."/>
        </authorList>
    </citation>
    <scope>NUCLEOTIDE SEQUENCE [LARGE SCALE GENOMIC DNA]</scope>
    <source>
        <strain evidence="16 17">DSM 16529</strain>
    </source>
</reference>
<evidence type="ECO:0000313" key="16">
    <source>
        <dbReference type="EMBL" id="EPR35683.1"/>
    </source>
</evidence>
<organism evidence="16 17">
    <name type="scientific">Alkalidesulfovibrio alkalitolerans DSM 16529</name>
    <dbReference type="NCBI Taxonomy" id="1121439"/>
    <lineage>
        <taxon>Bacteria</taxon>
        <taxon>Pseudomonadati</taxon>
        <taxon>Thermodesulfobacteriota</taxon>
        <taxon>Desulfovibrionia</taxon>
        <taxon>Desulfovibrionales</taxon>
        <taxon>Desulfovibrionaceae</taxon>
        <taxon>Alkalidesulfovibrio</taxon>
    </lineage>
</organism>
<comment type="cofactor">
    <cofactor evidence="1">
        <name>[4Fe-4S] cluster</name>
        <dbReference type="ChEBI" id="CHEBI:49883"/>
    </cofactor>
</comment>
<sequence>MNAITATPDASRHPCFNPKVKGECGRVHLPVAPACNIQCGYCNRKYDCVNESRPGVTSSILTPAQALAYMDKVLAREPRITVAGIAGPGDPFANAEATLETMRLIRAKHPHMLFCVSSNGLGVPEHLDAIAQAGITHMTITVNAVDPEIGQHFYRWARDGKVTYQGRAAAELLIARQLESIKGLKERGILVKVNTILTPGLNDGHIEEIAQTMAALGVDLLNIMALIPNAGTPFETQRAPTKAELDAAREAAGRHLPQMLHCKRCRADAVGLLGNDLSGEMAGCLSACAAIKEAVMDVSRPHVAVATMEGMLVNEHLGEALRFQVWTKKDDGGFALVDERPAPAPGGGPDRWYKLAALLVDCRAVLVSGIGDTPRTVLEEEGIVPVEMEGFIDEGLAAVYGGGDLTGLRSRRKGAACSVGCKGGGDGC</sequence>
<comment type="caution">
    <text evidence="16">The sequence shown here is derived from an EMBL/GenBank/DDBJ whole genome shotgun (WGS) entry which is preliminary data.</text>
</comment>
<comment type="function">
    <text evidence="2">Involved in the biosynthesis of the iron-molybdenum cofactor (FeMo-co or M-cluster) found in the dinitrogenase enzyme of the nitrogenase complex in nitrogen-fixing microorganisms. NifB catalyzes the crucial step of radical SAM-dependent carbide insertion that occurs concomitant with the insertion of a 9th sulfur and the rearrangement/coupling of two [4Fe-4S] clusters into a [8Fe-9S-C] cluster, the precursor to the M-cluster.</text>
</comment>
<dbReference type="SUPFAM" id="SSF53146">
    <property type="entry name" value="Nitrogenase accessory factor-like"/>
    <property type="match status" value="1"/>
</dbReference>
<dbReference type="RefSeq" id="WP_020885910.1">
    <property type="nucleotide sequence ID" value="NZ_ATHI01000003.1"/>
</dbReference>
<keyword evidence="17" id="KW-1185">Reference proteome</keyword>
<dbReference type="PANTHER" id="PTHR43787">
    <property type="entry name" value="FEMO COFACTOR BIOSYNTHESIS PROTEIN NIFB-RELATED"/>
    <property type="match status" value="1"/>
</dbReference>
<dbReference type="SUPFAM" id="SSF102114">
    <property type="entry name" value="Radical SAM enzymes"/>
    <property type="match status" value="1"/>
</dbReference>
<dbReference type="STRING" id="1121439.dsat_2024"/>
<name>S7UTM7_9BACT</name>
<dbReference type="InterPro" id="IPR013785">
    <property type="entry name" value="Aldolase_TIM"/>
</dbReference>
<proteinExistence type="inferred from homology"/>
<comment type="pathway">
    <text evidence="3">Cofactor biosynthesis; Fe-Mo cofactor biosynthesis.</text>
</comment>
<evidence type="ECO:0000256" key="7">
    <source>
        <dbReference type="ARBA" id="ARBA00022691"/>
    </source>
</evidence>
<dbReference type="Gene3D" id="3.20.20.70">
    <property type="entry name" value="Aldolase class I"/>
    <property type="match status" value="1"/>
</dbReference>
<evidence type="ECO:0000256" key="4">
    <source>
        <dbReference type="ARBA" id="ARBA00006804"/>
    </source>
</evidence>
<dbReference type="InterPro" id="IPR058240">
    <property type="entry name" value="rSAM_sf"/>
</dbReference>
<evidence type="ECO:0000256" key="5">
    <source>
        <dbReference type="ARBA" id="ARBA00021702"/>
    </source>
</evidence>
<keyword evidence="11" id="KW-0535">Nitrogen fixation</keyword>
<accession>S7UTM7</accession>
<dbReference type="Proteomes" id="UP000014975">
    <property type="component" value="Unassembled WGS sequence"/>
</dbReference>
<dbReference type="GO" id="GO:0032324">
    <property type="term" value="P:molybdopterin cofactor biosynthetic process"/>
    <property type="evidence" value="ECO:0007669"/>
    <property type="project" value="UniProtKB-ARBA"/>
</dbReference>
<dbReference type="GO" id="GO:0046872">
    <property type="term" value="F:metal ion binding"/>
    <property type="evidence" value="ECO:0007669"/>
    <property type="project" value="UniProtKB-KW"/>
</dbReference>
<dbReference type="eggNOG" id="COG0535">
    <property type="taxonomic scope" value="Bacteria"/>
</dbReference>
<keyword evidence="12" id="KW-0456">Lyase</keyword>
<dbReference type="SFLD" id="SFLDS00029">
    <property type="entry name" value="Radical_SAM"/>
    <property type="match status" value="1"/>
</dbReference>
<dbReference type="SMART" id="SM00729">
    <property type="entry name" value="Elp3"/>
    <property type="match status" value="1"/>
</dbReference>
<dbReference type="UniPathway" id="UPA00782"/>
<dbReference type="InterPro" id="IPR007197">
    <property type="entry name" value="rSAM"/>
</dbReference>
<dbReference type="SFLD" id="SFLDF00281">
    <property type="entry name" value="FeMo_cofactor_biosynthesis_pro"/>
    <property type="match status" value="1"/>
</dbReference>
<dbReference type="PANTHER" id="PTHR43787:SF13">
    <property type="entry name" value="FEMO COFACTOR BIOSYNTHESIS PROTEIN NIFB"/>
    <property type="match status" value="1"/>
</dbReference>
<evidence type="ECO:0000256" key="12">
    <source>
        <dbReference type="ARBA" id="ARBA00023239"/>
    </source>
</evidence>
<dbReference type="PATRIC" id="fig|1121439.3.peg.409"/>
<dbReference type="Pfam" id="PF02579">
    <property type="entry name" value="Nitro_FeMo-Co"/>
    <property type="match status" value="1"/>
</dbReference>
<dbReference type="InterPro" id="IPR000385">
    <property type="entry name" value="MoaA_NifB_PqqE_Fe-S-bd_CS"/>
</dbReference>
<keyword evidence="8" id="KW-0479">Metal-binding</keyword>
<evidence type="ECO:0000256" key="3">
    <source>
        <dbReference type="ARBA" id="ARBA00005155"/>
    </source>
</evidence>
<feature type="domain" description="Radical SAM core" evidence="15">
    <location>
        <begin position="21"/>
        <end position="266"/>
    </location>
</feature>
<dbReference type="GO" id="GO:0016829">
    <property type="term" value="F:lyase activity"/>
    <property type="evidence" value="ECO:0007669"/>
    <property type="project" value="UniProtKB-KW"/>
</dbReference>
<dbReference type="PROSITE" id="PS01305">
    <property type="entry name" value="MOAA_NIFB_PQQE"/>
    <property type="match status" value="1"/>
</dbReference>
<evidence type="ECO:0000256" key="9">
    <source>
        <dbReference type="ARBA" id="ARBA00023004"/>
    </source>
</evidence>
<dbReference type="EMBL" id="ATHI01000003">
    <property type="protein sequence ID" value="EPR35683.1"/>
    <property type="molecule type" value="Genomic_DNA"/>
</dbReference>
<comment type="similarity">
    <text evidence="4">Belongs to the radical SAM superfamily. NifB family.</text>
</comment>
<dbReference type="InterPro" id="IPR036105">
    <property type="entry name" value="DiNase_FeMo-co_biosyn_sf"/>
</dbReference>
<dbReference type="GO" id="GO:0051539">
    <property type="term" value="F:4 iron, 4 sulfur cluster binding"/>
    <property type="evidence" value="ECO:0007669"/>
    <property type="project" value="UniProtKB-KW"/>
</dbReference>